<name>A0ABQ5VN16_9RHOB</name>
<proteinExistence type="predicted"/>
<keyword evidence="1" id="KW-0472">Membrane</keyword>
<evidence type="ECO:0008006" key="4">
    <source>
        <dbReference type="Google" id="ProtNLM"/>
    </source>
</evidence>
<feature type="transmembrane region" description="Helical" evidence="1">
    <location>
        <begin position="27"/>
        <end position="44"/>
    </location>
</feature>
<gene>
    <name evidence="2" type="ORF">GCM10007927_33080</name>
</gene>
<accession>A0ABQ5VN16</accession>
<keyword evidence="3" id="KW-1185">Reference proteome</keyword>
<dbReference type="Proteomes" id="UP001161388">
    <property type="component" value="Unassembled WGS sequence"/>
</dbReference>
<comment type="caution">
    <text evidence="2">The sequence shown here is derived from an EMBL/GenBank/DDBJ whole genome shotgun (WGS) entry which is preliminary data.</text>
</comment>
<feature type="transmembrane region" description="Helical" evidence="1">
    <location>
        <begin position="65"/>
        <end position="86"/>
    </location>
</feature>
<feature type="transmembrane region" description="Helical" evidence="1">
    <location>
        <begin position="92"/>
        <end position="110"/>
    </location>
</feature>
<dbReference type="EMBL" id="BSNL01000001">
    <property type="protein sequence ID" value="GLQ28505.1"/>
    <property type="molecule type" value="Genomic_DNA"/>
</dbReference>
<evidence type="ECO:0000256" key="1">
    <source>
        <dbReference type="SAM" id="Phobius"/>
    </source>
</evidence>
<feature type="transmembrane region" description="Helical" evidence="1">
    <location>
        <begin position="285"/>
        <end position="306"/>
    </location>
</feature>
<reference evidence="2" key="1">
    <citation type="journal article" date="2014" name="Int. J. Syst. Evol. Microbiol.">
        <title>Complete genome of a new Firmicutes species belonging to the dominant human colonic microbiota ('Ruminococcus bicirculans') reveals two chromosomes and a selective capacity to utilize plant glucans.</title>
        <authorList>
            <consortium name="NISC Comparative Sequencing Program"/>
            <person name="Wegmann U."/>
            <person name="Louis P."/>
            <person name="Goesmann A."/>
            <person name="Henrissat B."/>
            <person name="Duncan S.H."/>
            <person name="Flint H.J."/>
        </authorList>
    </citation>
    <scope>NUCLEOTIDE SEQUENCE</scope>
    <source>
        <strain evidence="2">NBRC 109915</strain>
    </source>
</reference>
<feature type="transmembrane region" description="Helical" evidence="1">
    <location>
        <begin position="245"/>
        <end position="265"/>
    </location>
</feature>
<feature type="transmembrane region" description="Helical" evidence="1">
    <location>
        <begin position="145"/>
        <end position="165"/>
    </location>
</feature>
<keyword evidence="1" id="KW-1133">Transmembrane helix</keyword>
<feature type="transmembrane region" description="Helical" evidence="1">
    <location>
        <begin position="203"/>
        <end position="224"/>
    </location>
</feature>
<protein>
    <recommendedName>
        <fullName evidence="4">Membrane protein involved in the export of O-antigen and teichoic acid</fullName>
    </recommendedName>
</protein>
<keyword evidence="1" id="KW-0812">Transmembrane</keyword>
<evidence type="ECO:0000313" key="3">
    <source>
        <dbReference type="Proteomes" id="UP001161388"/>
    </source>
</evidence>
<feature type="transmembrane region" description="Helical" evidence="1">
    <location>
        <begin position="313"/>
        <end position="333"/>
    </location>
</feature>
<organism evidence="2 3">
    <name type="scientific">Sulfitobacter pacificus</name>
    <dbReference type="NCBI Taxonomy" id="1499314"/>
    <lineage>
        <taxon>Bacteria</taxon>
        <taxon>Pseudomonadati</taxon>
        <taxon>Pseudomonadota</taxon>
        <taxon>Alphaproteobacteria</taxon>
        <taxon>Rhodobacterales</taxon>
        <taxon>Roseobacteraceae</taxon>
        <taxon>Sulfitobacter</taxon>
    </lineage>
</organism>
<sequence length="381" mass="39954">MLALLAVGWSMLAVSLAQVFPVTALSLTLGTVVFAECFSALISIRALPNAPARARADQDDLAGALLGWVLLCVQFALLFHLGLISFFQGQPAAMLCLLALTLVLVLLKHFAKAHPLARFLQAMRLVVPTALAIVLDRIGGATPGLFLASLVLSHLVTLLIVVLLARKPRCPLQPSAYVPPLQVLAAHADLLLVPILLNGTEALLYIAARGLGIVVTGVLAQLGARAMPALLAAGQSRNQSKFITIAARLNLGFLLVGGSAGIAALTVGPYVAKVFHLAGADFQAVLLWVVLGACAPSIFGATEALLQMIKKRNLLLLSDLVAVGGFTSAILFVPQPDALLLAKCFAVVQLLKTAACAVLLVRHAGVWPGLTALLLRQIKLF</sequence>
<reference evidence="2" key="2">
    <citation type="submission" date="2023-01" db="EMBL/GenBank/DDBJ databases">
        <title>Draft genome sequence of Sulfitobacter pacificus strain NBRC 109915.</title>
        <authorList>
            <person name="Sun Q."/>
            <person name="Mori K."/>
        </authorList>
    </citation>
    <scope>NUCLEOTIDE SEQUENCE</scope>
    <source>
        <strain evidence="2">NBRC 109915</strain>
    </source>
</reference>
<evidence type="ECO:0000313" key="2">
    <source>
        <dbReference type="EMBL" id="GLQ28505.1"/>
    </source>
</evidence>